<dbReference type="RefSeq" id="WP_182607879.1">
    <property type="nucleotide sequence ID" value="NZ_VKHT01000968.1"/>
</dbReference>
<evidence type="ECO:0000256" key="3">
    <source>
        <dbReference type="RuleBase" id="RU000393"/>
    </source>
</evidence>
<dbReference type="GO" id="GO:0005507">
    <property type="term" value="F:copper ion binding"/>
    <property type="evidence" value="ECO:0007669"/>
    <property type="project" value="InterPro"/>
</dbReference>
<keyword evidence="3" id="KW-0560">Oxidoreductase</keyword>
<dbReference type="Proteomes" id="UP000538929">
    <property type="component" value="Unassembled WGS sequence"/>
</dbReference>
<feature type="chain" id="PRO_5030544743" description="Superoxide dismutase [Cu-Zn]" evidence="5">
    <location>
        <begin position="26"/>
        <end position="206"/>
    </location>
</feature>
<evidence type="ECO:0000256" key="1">
    <source>
        <dbReference type="ARBA" id="ARBA00010457"/>
    </source>
</evidence>
<dbReference type="InterPro" id="IPR024134">
    <property type="entry name" value="SOD_Cu/Zn_/chaperone"/>
</dbReference>
<dbReference type="AlphaFoldDB" id="A0A7W3TH66"/>
<evidence type="ECO:0000256" key="5">
    <source>
        <dbReference type="SAM" id="SignalP"/>
    </source>
</evidence>
<comment type="catalytic activity">
    <reaction evidence="3">
        <text>2 superoxide + 2 H(+) = H2O2 + O2</text>
        <dbReference type="Rhea" id="RHEA:20696"/>
        <dbReference type="ChEBI" id="CHEBI:15378"/>
        <dbReference type="ChEBI" id="CHEBI:15379"/>
        <dbReference type="ChEBI" id="CHEBI:16240"/>
        <dbReference type="ChEBI" id="CHEBI:18421"/>
        <dbReference type="EC" id="1.15.1.1"/>
    </reaction>
</comment>
<reference evidence="8" key="1">
    <citation type="submission" date="2019-10" db="EMBL/GenBank/DDBJ databases">
        <title>Streptomyces sp. nov., a novel actinobacterium isolated from alkaline environment.</title>
        <authorList>
            <person name="Golinska P."/>
        </authorList>
    </citation>
    <scope>NUCLEOTIDE SEQUENCE [LARGE SCALE GENOMIC DNA]</scope>
    <source>
        <strain evidence="8">DSM 42118</strain>
    </source>
</reference>
<dbReference type="InterPro" id="IPR018152">
    <property type="entry name" value="SOD_Cu/Zn_BS"/>
</dbReference>
<comment type="cofactor">
    <cofactor evidence="3">
        <name>Cu cation</name>
        <dbReference type="ChEBI" id="CHEBI:23378"/>
    </cofactor>
    <text evidence="3">Binds 1 copper ion per subunit.</text>
</comment>
<dbReference type="InterPro" id="IPR001424">
    <property type="entry name" value="SOD_Cu_Zn_dom"/>
</dbReference>
<keyword evidence="3" id="KW-0862">Zinc</keyword>
<dbReference type="SUPFAM" id="SSF49329">
    <property type="entry name" value="Cu,Zn superoxide dismutase-like"/>
    <property type="match status" value="1"/>
</dbReference>
<organism evidence="7 8">
    <name type="scientific">Streptomyces alkaliphilus</name>
    <dbReference type="NCBI Taxonomy" id="1472722"/>
    <lineage>
        <taxon>Bacteria</taxon>
        <taxon>Bacillati</taxon>
        <taxon>Actinomycetota</taxon>
        <taxon>Actinomycetes</taxon>
        <taxon>Kitasatosporales</taxon>
        <taxon>Streptomycetaceae</taxon>
        <taxon>Streptomyces</taxon>
    </lineage>
</organism>
<comment type="caution">
    <text evidence="7">The sequence shown here is derived from an EMBL/GenBank/DDBJ whole genome shotgun (WGS) entry which is preliminary data.</text>
</comment>
<feature type="domain" description="Superoxide dismutase copper/zinc binding" evidence="6">
    <location>
        <begin position="60"/>
        <end position="204"/>
    </location>
</feature>
<dbReference type="PROSITE" id="PS51257">
    <property type="entry name" value="PROKAR_LIPOPROTEIN"/>
    <property type="match status" value="1"/>
</dbReference>
<dbReference type="GO" id="GO:0004784">
    <property type="term" value="F:superoxide dismutase activity"/>
    <property type="evidence" value="ECO:0007669"/>
    <property type="project" value="UniProtKB-EC"/>
</dbReference>
<keyword evidence="3" id="KW-0479">Metal-binding</keyword>
<evidence type="ECO:0000259" key="6">
    <source>
        <dbReference type="Pfam" id="PF00080"/>
    </source>
</evidence>
<feature type="region of interest" description="Disordered" evidence="4">
    <location>
        <begin position="174"/>
        <end position="197"/>
    </location>
</feature>
<accession>A0A7W3TH66</accession>
<keyword evidence="5" id="KW-0732">Signal</keyword>
<comment type="cofactor">
    <cofactor evidence="3">
        <name>Zn(2+)</name>
        <dbReference type="ChEBI" id="CHEBI:29105"/>
    </cofactor>
    <text evidence="3">Binds 1 zinc ion per subunit.</text>
</comment>
<dbReference type="PROSITE" id="PS00332">
    <property type="entry name" value="SOD_CU_ZN_2"/>
    <property type="match status" value="1"/>
</dbReference>
<comment type="similarity">
    <text evidence="1 3">Belongs to the Cu-Zn superoxide dismutase family.</text>
</comment>
<evidence type="ECO:0000256" key="4">
    <source>
        <dbReference type="SAM" id="MobiDB-lite"/>
    </source>
</evidence>
<evidence type="ECO:0000313" key="7">
    <source>
        <dbReference type="EMBL" id="MBB0246560.1"/>
    </source>
</evidence>
<feature type="signal peptide" evidence="5">
    <location>
        <begin position="1"/>
        <end position="25"/>
    </location>
</feature>
<dbReference type="PANTHER" id="PTHR10003">
    <property type="entry name" value="SUPEROXIDE DISMUTASE CU-ZN -RELATED"/>
    <property type="match status" value="1"/>
</dbReference>
<dbReference type="Pfam" id="PF00080">
    <property type="entry name" value="Sod_Cu"/>
    <property type="match status" value="1"/>
</dbReference>
<keyword evidence="3" id="KW-0186">Copper</keyword>
<sequence>MTRATRIRHASAIAAVVLLGATACAADTEAEPAAAPAVEQDDASNGPTADLIDRDGESVGTFSLSERDDLLRGEVSLTGLTLDPGFHGFHLHETAECEADDPNGAFMSAGGHWNPDDTDHPEHPGDMPSLLVTEDGTAEATFVTDRFTLDDIPEEGVAVILHEDRDNFAHIPDRYQSEDADEPGPDETTLATGDAGDRYACATITP</sequence>
<keyword evidence="8" id="KW-1185">Reference proteome</keyword>
<proteinExistence type="inferred from homology"/>
<dbReference type="EMBL" id="VKHT01000968">
    <property type="protein sequence ID" value="MBB0246560.1"/>
    <property type="molecule type" value="Genomic_DNA"/>
</dbReference>
<gene>
    <name evidence="7" type="ORF">FNQ90_21200</name>
</gene>
<evidence type="ECO:0000256" key="2">
    <source>
        <dbReference type="ARBA" id="ARBA00024900"/>
    </source>
</evidence>
<evidence type="ECO:0000313" key="8">
    <source>
        <dbReference type="Proteomes" id="UP000538929"/>
    </source>
</evidence>
<dbReference type="Gene3D" id="2.60.40.200">
    <property type="entry name" value="Superoxide dismutase, copper/zinc binding domain"/>
    <property type="match status" value="1"/>
</dbReference>
<protein>
    <recommendedName>
        <fullName evidence="3">Superoxide dismutase [Cu-Zn]</fullName>
        <ecNumber evidence="3">1.15.1.1</ecNumber>
    </recommendedName>
</protein>
<feature type="region of interest" description="Disordered" evidence="4">
    <location>
        <begin position="32"/>
        <end position="56"/>
    </location>
</feature>
<dbReference type="InterPro" id="IPR036423">
    <property type="entry name" value="SOD-like_Cu/Zn_dom_sf"/>
</dbReference>
<name>A0A7W3TH66_9ACTN</name>
<dbReference type="EC" id="1.15.1.1" evidence="3"/>
<comment type="function">
    <text evidence="2">Destroys radicals which are normally produced within the cells and which are toxic to biological systems. May play a role in favoring mycobacterial survival in phagocytes.</text>
</comment>